<dbReference type="AlphaFoldDB" id="A7HWN1"/>
<dbReference type="eggNOG" id="ENOG50332ZQ">
    <property type="taxonomic scope" value="Bacteria"/>
</dbReference>
<evidence type="ECO:0000313" key="2">
    <source>
        <dbReference type="Proteomes" id="UP000006377"/>
    </source>
</evidence>
<organism evidence="1 2">
    <name type="scientific">Parvibaculum lavamentivorans (strain DS-1 / DSM 13023 / NCIMB 13966)</name>
    <dbReference type="NCBI Taxonomy" id="402881"/>
    <lineage>
        <taxon>Bacteria</taxon>
        <taxon>Pseudomonadati</taxon>
        <taxon>Pseudomonadota</taxon>
        <taxon>Alphaproteobacteria</taxon>
        <taxon>Hyphomicrobiales</taxon>
        <taxon>Parvibaculaceae</taxon>
        <taxon>Parvibaculum</taxon>
    </lineage>
</organism>
<protein>
    <submittedName>
        <fullName evidence="1">Uncharacterized protein</fullName>
    </submittedName>
</protein>
<evidence type="ECO:0000313" key="1">
    <source>
        <dbReference type="EMBL" id="ABS64314.1"/>
    </source>
</evidence>
<gene>
    <name evidence="1" type="ordered locus">Plav_2706</name>
</gene>
<dbReference type="KEGG" id="pla:Plav_2706"/>
<keyword evidence="2" id="KW-1185">Reference proteome</keyword>
<name>A7HWN1_PARL1</name>
<accession>A7HWN1</accession>
<dbReference type="EMBL" id="CP000774">
    <property type="protein sequence ID" value="ABS64314.1"/>
    <property type="molecule type" value="Genomic_DNA"/>
</dbReference>
<sequence>MVLSAGTIVAWASSPDAWDELKKRAEAACMAASGLDAPSIAAPVTNFEHHVFAVVDGRWPEGSAMAGQTAQWACLYDKEHETAEAREPGFP</sequence>
<dbReference type="HOGENOM" id="CLU_151944_0_0_5"/>
<proteinExistence type="predicted"/>
<reference evidence="1 2" key="1">
    <citation type="journal article" date="2011" name="Stand. Genomic Sci.">
        <title>Complete genome sequence of Parvibaculum lavamentivorans type strain (DS-1(T)).</title>
        <authorList>
            <person name="Schleheck D."/>
            <person name="Weiss M."/>
            <person name="Pitluck S."/>
            <person name="Bruce D."/>
            <person name="Land M.L."/>
            <person name="Han S."/>
            <person name="Saunders E."/>
            <person name="Tapia R."/>
            <person name="Detter C."/>
            <person name="Brettin T."/>
            <person name="Han J."/>
            <person name="Woyke T."/>
            <person name="Goodwin L."/>
            <person name="Pennacchio L."/>
            <person name="Nolan M."/>
            <person name="Cook A.M."/>
            <person name="Kjelleberg S."/>
            <person name="Thomas T."/>
        </authorList>
    </citation>
    <scope>NUCLEOTIDE SEQUENCE [LARGE SCALE GENOMIC DNA]</scope>
    <source>
        <strain evidence="2">DS-1 / DSM 13023 / NCIMB 13966</strain>
    </source>
</reference>
<dbReference type="STRING" id="402881.Plav_2706"/>
<dbReference type="Proteomes" id="UP000006377">
    <property type="component" value="Chromosome"/>
</dbReference>